<accession>A0A9J7BRH4</accession>
<sequence>MQQERAIAVSRILNAEVSMDIARALTGRVGGLSEDVTAELADYIALTNLEAIAVQRPQLGSLVDEWIDSGFDEHGTEHPYERFLPDGLMLDDRSVGVSTSLAIRSIERYQQVHPPRLHVRPRGGIDISFAAEGFEVKSGDQVPAQAAIRLFIEFFRSEWIFRLMRCAHCRTYQIIRSPRREYVRGWHCSACRKTAAAATSVKKSRELMQMRRLNAAARAICSGLPARAEKALWIAGRANHALALHERIKRNWVTRNLAQIEQMAHALGDGSNSTACRSKENRYATRKD</sequence>
<reference evidence="2" key="1">
    <citation type="submission" date="2021-04" db="EMBL/GenBank/DDBJ databases">
        <title>Phylogenetic analysis of Acidobacteriaceae.</title>
        <authorList>
            <person name="Qiu L."/>
            <person name="Zhang Q."/>
        </authorList>
    </citation>
    <scope>NUCLEOTIDE SEQUENCE</scope>
    <source>
        <strain evidence="2">DSM 25168</strain>
    </source>
</reference>
<feature type="compositionally biased region" description="Basic and acidic residues" evidence="1">
    <location>
        <begin position="277"/>
        <end position="288"/>
    </location>
</feature>
<dbReference type="KEGG" id="orp:MOP44_04855"/>
<dbReference type="EMBL" id="CP093313">
    <property type="protein sequence ID" value="UWZ85272.1"/>
    <property type="molecule type" value="Genomic_DNA"/>
</dbReference>
<name>A0A9J7BRH4_9BACT</name>
<keyword evidence="3" id="KW-1185">Reference proteome</keyword>
<gene>
    <name evidence="2" type="ORF">MOP44_04855</name>
</gene>
<dbReference type="AlphaFoldDB" id="A0A9J7BRH4"/>
<dbReference type="RefSeq" id="WP_260794790.1">
    <property type="nucleotide sequence ID" value="NZ_CP093313.1"/>
</dbReference>
<proteinExistence type="predicted"/>
<protein>
    <submittedName>
        <fullName evidence="2">Uncharacterized protein</fullName>
    </submittedName>
</protein>
<dbReference type="Proteomes" id="UP001059380">
    <property type="component" value="Chromosome"/>
</dbReference>
<evidence type="ECO:0000256" key="1">
    <source>
        <dbReference type="SAM" id="MobiDB-lite"/>
    </source>
</evidence>
<evidence type="ECO:0000313" key="3">
    <source>
        <dbReference type="Proteomes" id="UP001059380"/>
    </source>
</evidence>
<organism evidence="2 3">
    <name type="scientific">Occallatibacter riparius</name>
    <dbReference type="NCBI Taxonomy" id="1002689"/>
    <lineage>
        <taxon>Bacteria</taxon>
        <taxon>Pseudomonadati</taxon>
        <taxon>Acidobacteriota</taxon>
        <taxon>Terriglobia</taxon>
        <taxon>Terriglobales</taxon>
        <taxon>Acidobacteriaceae</taxon>
        <taxon>Occallatibacter</taxon>
    </lineage>
</organism>
<feature type="region of interest" description="Disordered" evidence="1">
    <location>
        <begin position="269"/>
        <end position="288"/>
    </location>
</feature>
<evidence type="ECO:0000313" key="2">
    <source>
        <dbReference type="EMBL" id="UWZ85272.1"/>
    </source>
</evidence>